<proteinExistence type="predicted"/>
<feature type="transmembrane region" description="Helical" evidence="1">
    <location>
        <begin position="44"/>
        <end position="64"/>
    </location>
</feature>
<evidence type="ECO:0000313" key="2">
    <source>
        <dbReference type="EMBL" id="SLM50126.1"/>
    </source>
</evidence>
<dbReference type="AlphaFoldDB" id="A0A1W1IAV0"/>
<evidence type="ECO:0008006" key="4">
    <source>
        <dbReference type="Google" id="ProtNLM"/>
    </source>
</evidence>
<reference evidence="2 3" key="1">
    <citation type="submission" date="2017-03" db="EMBL/GenBank/DDBJ databases">
        <authorList>
            <person name="Afonso C.L."/>
            <person name="Miller P.J."/>
            <person name="Scott M.A."/>
            <person name="Spackman E."/>
            <person name="Goraichik I."/>
            <person name="Dimitrov K.M."/>
            <person name="Suarez D.L."/>
            <person name="Swayne D.E."/>
        </authorList>
    </citation>
    <scope>NUCLEOTIDE SEQUENCE [LARGE SCALE GENOMIC DNA]</scope>
    <source>
        <strain evidence="2">Genome sequencing of Nitrospira japonica strain NJ11</strain>
    </source>
</reference>
<keyword evidence="1" id="KW-0812">Transmembrane</keyword>
<dbReference type="Gene3D" id="3.40.50.1400">
    <property type="match status" value="1"/>
</dbReference>
<dbReference type="EMBL" id="LT828648">
    <property type="protein sequence ID" value="SLM50126.1"/>
    <property type="molecule type" value="Genomic_DNA"/>
</dbReference>
<dbReference type="RefSeq" id="WP_080888272.1">
    <property type="nucleotide sequence ID" value="NZ_LT828648.1"/>
</dbReference>
<accession>A0A1W1IAV0</accession>
<dbReference type="PANTHER" id="PTHR33542">
    <property type="entry name" value="SIROHYDROCHLORIN FERROCHELATASE, CHLOROPLASTIC"/>
    <property type="match status" value="1"/>
</dbReference>
<name>A0A1W1IAV0_9BACT</name>
<keyword evidence="1" id="KW-0472">Membrane</keyword>
<dbReference type="OrthoDB" id="1489951at2"/>
<dbReference type="InterPro" id="IPR050963">
    <property type="entry name" value="Sirohydro_Cobaltochel/CbiX"/>
</dbReference>
<dbReference type="STRING" id="1325564.NSJP_3959"/>
<keyword evidence="1" id="KW-1133">Transmembrane helix</keyword>
<sequence length="597" mass="66408">MPASKHLQSWDIAVRSIPHVLAEAGKKRLLCAQRVSRAISQLFPVLRIVVCVFVLLLDGAFAFAGSDRTGFLMVSADRGFLGNQETQAAFTEFRKVYPPAVLALVGRDYNGIGSEYSAYLIKALRELKEAGVTQVVGIPLFVSEADPVLQKVIVGMSAYEVPGTIRWAAPMADSYLIKQIVLDRVEKISKDSEEERLFIVGVGAVDGASERIMKRDLEKLVSYISERKSFKEATAVIYYDRDAPESDARNRTADELIMQAAAHKGSTVVIPATLGPKFDYSMTLTNWIGQRFKGLDVVYGGEELMPHPNIVLWLKRIANQYTAALPNEIGIVIMPHGATQPWNDAVERLVEPLRARYDLEMAFGMADPRVIQGAVTRLEERGIRRIVFVRLYALSHHMKESTDYILGLTDTIPSHMANHVATTQVRSAVLFAGFGGYEESARVADILHERVLEVSEDPSSETVVLLAHGEKTDTGNIRWLQAMEANIERLKKESHCSKLKSIRAATVQEDWPELREKAVGEIRNIIQEESKHSRVLVIANRLYGAGPYKKLLTGLDYALNDRGLAHPLLSRWLEEEVEKTAAALASPLLSVKHEAVR</sequence>
<dbReference type="KEGG" id="nja:NSJP_3959"/>
<dbReference type="Proteomes" id="UP000192042">
    <property type="component" value="Chromosome I"/>
</dbReference>
<organism evidence="2 3">
    <name type="scientific">Nitrospira japonica</name>
    <dbReference type="NCBI Taxonomy" id="1325564"/>
    <lineage>
        <taxon>Bacteria</taxon>
        <taxon>Pseudomonadati</taxon>
        <taxon>Nitrospirota</taxon>
        <taxon>Nitrospiria</taxon>
        <taxon>Nitrospirales</taxon>
        <taxon>Nitrospiraceae</taxon>
        <taxon>Nitrospira</taxon>
    </lineage>
</organism>
<gene>
    <name evidence="2" type="ORF">NSJP_3959</name>
</gene>
<keyword evidence="3" id="KW-1185">Reference proteome</keyword>
<evidence type="ECO:0000256" key="1">
    <source>
        <dbReference type="SAM" id="Phobius"/>
    </source>
</evidence>
<dbReference type="PANTHER" id="PTHR33542:SF3">
    <property type="entry name" value="SIROHYDROCHLORIN FERROCHELATASE, CHLOROPLASTIC"/>
    <property type="match status" value="1"/>
</dbReference>
<evidence type="ECO:0000313" key="3">
    <source>
        <dbReference type="Proteomes" id="UP000192042"/>
    </source>
</evidence>
<protein>
    <recommendedName>
        <fullName evidence="4">Sirohydrochlorin cobaltochelatase</fullName>
    </recommendedName>
</protein>
<dbReference type="SUPFAM" id="SSF53800">
    <property type="entry name" value="Chelatase"/>
    <property type="match status" value="2"/>
</dbReference>